<dbReference type="InterPro" id="IPR003825">
    <property type="entry name" value="Colicin-V_CvpA"/>
</dbReference>
<feature type="transmembrane region" description="Helical" evidence="6">
    <location>
        <begin position="31"/>
        <end position="51"/>
    </location>
</feature>
<dbReference type="Pfam" id="PF02674">
    <property type="entry name" value="Colicin_V"/>
    <property type="match status" value="1"/>
</dbReference>
<name>A0A917AE19_9RHOB</name>
<feature type="compositionally biased region" description="Low complexity" evidence="5">
    <location>
        <begin position="197"/>
        <end position="211"/>
    </location>
</feature>
<evidence type="ECO:0000313" key="7">
    <source>
        <dbReference type="EMBL" id="GGE46181.1"/>
    </source>
</evidence>
<evidence type="ECO:0000256" key="5">
    <source>
        <dbReference type="SAM" id="MobiDB-lite"/>
    </source>
</evidence>
<sequence length="211" mass="21986">MEGFTVVDAGVFAIVILSGILAYSRGLVREVLAIAGWVAAAIVGYMFAPQAEPLIQQIPVVGDFLRESCELSIIASFAIVATAALVVVSIFAPLFAAIIQGSALGGIDQGLGFLFGVARGLLLIAVAFFVYEMVVTEEVLVVDDSKSAAIFAQMTDRIQEQRPEDALGWVTDKYEDLIGGCSPDAGNDAPITPPPAVEEAAPAEGEAPSAN</sequence>
<keyword evidence="2 6" id="KW-0812">Transmembrane</keyword>
<dbReference type="PANTHER" id="PTHR36926:SF1">
    <property type="entry name" value="COLICIN V PRODUCTION PROTEIN"/>
    <property type="match status" value="1"/>
</dbReference>
<dbReference type="AlphaFoldDB" id="A0A917AE19"/>
<evidence type="ECO:0000256" key="4">
    <source>
        <dbReference type="ARBA" id="ARBA00023136"/>
    </source>
</evidence>
<evidence type="ECO:0000256" key="6">
    <source>
        <dbReference type="SAM" id="Phobius"/>
    </source>
</evidence>
<feature type="transmembrane region" description="Helical" evidence="6">
    <location>
        <begin position="111"/>
        <end position="131"/>
    </location>
</feature>
<keyword evidence="4 6" id="KW-0472">Membrane</keyword>
<proteinExistence type="predicted"/>
<protein>
    <submittedName>
        <fullName evidence="7">Colicin V production protein CvpA</fullName>
    </submittedName>
</protein>
<feature type="transmembrane region" description="Helical" evidence="6">
    <location>
        <begin position="6"/>
        <end position="24"/>
    </location>
</feature>
<dbReference type="GO" id="GO:0009403">
    <property type="term" value="P:toxin biosynthetic process"/>
    <property type="evidence" value="ECO:0007669"/>
    <property type="project" value="InterPro"/>
</dbReference>
<dbReference type="Proteomes" id="UP000606730">
    <property type="component" value="Unassembled WGS sequence"/>
</dbReference>
<organism evidence="7 8">
    <name type="scientific">Actibacterium pelagium</name>
    <dbReference type="NCBI Taxonomy" id="2029103"/>
    <lineage>
        <taxon>Bacteria</taxon>
        <taxon>Pseudomonadati</taxon>
        <taxon>Pseudomonadota</taxon>
        <taxon>Alphaproteobacteria</taxon>
        <taxon>Rhodobacterales</taxon>
        <taxon>Roseobacteraceae</taxon>
        <taxon>Actibacterium</taxon>
    </lineage>
</organism>
<evidence type="ECO:0000256" key="3">
    <source>
        <dbReference type="ARBA" id="ARBA00022989"/>
    </source>
</evidence>
<comment type="caution">
    <text evidence="7">The sequence shown here is derived from an EMBL/GenBank/DDBJ whole genome shotgun (WGS) entry which is preliminary data.</text>
</comment>
<reference evidence="7" key="2">
    <citation type="submission" date="2020-09" db="EMBL/GenBank/DDBJ databases">
        <authorList>
            <person name="Sun Q."/>
            <person name="Zhou Y."/>
        </authorList>
    </citation>
    <scope>NUCLEOTIDE SEQUENCE</scope>
    <source>
        <strain evidence="7">CGMCC 1.16012</strain>
    </source>
</reference>
<evidence type="ECO:0000313" key="8">
    <source>
        <dbReference type="Proteomes" id="UP000606730"/>
    </source>
</evidence>
<dbReference type="GO" id="GO:0016020">
    <property type="term" value="C:membrane"/>
    <property type="evidence" value="ECO:0007669"/>
    <property type="project" value="UniProtKB-SubCell"/>
</dbReference>
<comment type="subcellular location">
    <subcellularLocation>
        <location evidence="1">Membrane</location>
        <topology evidence="1">Multi-pass membrane protein</topology>
    </subcellularLocation>
</comment>
<feature type="transmembrane region" description="Helical" evidence="6">
    <location>
        <begin position="71"/>
        <end position="99"/>
    </location>
</feature>
<dbReference type="OrthoDB" id="9806894at2"/>
<reference evidence="7" key="1">
    <citation type="journal article" date="2014" name="Int. J. Syst. Evol. Microbiol.">
        <title>Complete genome sequence of Corynebacterium casei LMG S-19264T (=DSM 44701T), isolated from a smear-ripened cheese.</title>
        <authorList>
            <consortium name="US DOE Joint Genome Institute (JGI-PGF)"/>
            <person name="Walter F."/>
            <person name="Albersmeier A."/>
            <person name="Kalinowski J."/>
            <person name="Ruckert C."/>
        </authorList>
    </citation>
    <scope>NUCLEOTIDE SEQUENCE</scope>
    <source>
        <strain evidence="7">CGMCC 1.16012</strain>
    </source>
</reference>
<dbReference type="EMBL" id="BMKN01000001">
    <property type="protein sequence ID" value="GGE46181.1"/>
    <property type="molecule type" value="Genomic_DNA"/>
</dbReference>
<keyword evidence="8" id="KW-1185">Reference proteome</keyword>
<evidence type="ECO:0000256" key="2">
    <source>
        <dbReference type="ARBA" id="ARBA00022692"/>
    </source>
</evidence>
<evidence type="ECO:0000256" key="1">
    <source>
        <dbReference type="ARBA" id="ARBA00004141"/>
    </source>
</evidence>
<gene>
    <name evidence="7" type="ORF">GCM10011517_12350</name>
</gene>
<accession>A0A917AE19</accession>
<dbReference type="RefSeq" id="WP_095595941.1">
    <property type="nucleotide sequence ID" value="NZ_BMKN01000001.1"/>
</dbReference>
<feature type="region of interest" description="Disordered" evidence="5">
    <location>
        <begin position="180"/>
        <end position="211"/>
    </location>
</feature>
<dbReference type="PANTHER" id="PTHR36926">
    <property type="entry name" value="COLICIN V PRODUCTION PROTEIN"/>
    <property type="match status" value="1"/>
</dbReference>
<keyword evidence="3 6" id="KW-1133">Transmembrane helix</keyword>
<dbReference type="InterPro" id="IPR052719">
    <property type="entry name" value="CvpA-like"/>
</dbReference>